<gene>
    <name evidence="2" type="ORF">QYF61_024354</name>
</gene>
<evidence type="ECO:0000256" key="1">
    <source>
        <dbReference type="SAM" id="MobiDB-lite"/>
    </source>
</evidence>
<protein>
    <submittedName>
        <fullName evidence="2">Uncharacterized protein</fullName>
    </submittedName>
</protein>
<feature type="compositionally biased region" description="Basic and acidic residues" evidence="1">
    <location>
        <begin position="97"/>
        <end position="106"/>
    </location>
</feature>
<reference evidence="2 3" key="1">
    <citation type="journal article" date="2023" name="J. Hered.">
        <title>Chromosome-level genome of the wood stork (Mycteria americana) provides insight into avian chromosome evolution.</title>
        <authorList>
            <person name="Flamio R. Jr."/>
            <person name="Ramstad K.M."/>
        </authorList>
    </citation>
    <scope>NUCLEOTIDE SEQUENCE [LARGE SCALE GENOMIC DNA]</scope>
    <source>
        <strain evidence="2">JAX WOST 10</strain>
    </source>
</reference>
<name>A0AAN7MJL0_MYCAM</name>
<feature type="region of interest" description="Disordered" evidence="1">
    <location>
        <begin position="95"/>
        <end position="124"/>
    </location>
</feature>
<dbReference type="EMBL" id="JAUNZN010000032">
    <property type="protein sequence ID" value="KAK4807234.1"/>
    <property type="molecule type" value="Genomic_DNA"/>
</dbReference>
<keyword evidence="3" id="KW-1185">Reference proteome</keyword>
<evidence type="ECO:0000313" key="3">
    <source>
        <dbReference type="Proteomes" id="UP001333110"/>
    </source>
</evidence>
<comment type="caution">
    <text evidence="2">The sequence shown here is derived from an EMBL/GenBank/DDBJ whole genome shotgun (WGS) entry which is preliminary data.</text>
</comment>
<evidence type="ECO:0000313" key="2">
    <source>
        <dbReference type="EMBL" id="KAK4807234.1"/>
    </source>
</evidence>
<proteinExistence type="predicted"/>
<dbReference type="Proteomes" id="UP001333110">
    <property type="component" value="Unassembled WGS sequence"/>
</dbReference>
<feature type="compositionally biased region" description="Low complexity" evidence="1">
    <location>
        <begin position="115"/>
        <end position="124"/>
    </location>
</feature>
<sequence length="124" mass="14370">MVWDFTPKQAWNPVEVAHHWNEGCLAYTKETQLLALCWGLAYMYRACVQQPQRDKRVSEPEDIQTDTVAKPETQPLTITVTPVVNKKQWKQRSTWLVREEEAPPEKEQEEESEEAACSAAEQPQ</sequence>
<organism evidence="2 3">
    <name type="scientific">Mycteria americana</name>
    <name type="common">Wood stork</name>
    <dbReference type="NCBI Taxonomy" id="33587"/>
    <lineage>
        <taxon>Eukaryota</taxon>
        <taxon>Metazoa</taxon>
        <taxon>Chordata</taxon>
        <taxon>Craniata</taxon>
        <taxon>Vertebrata</taxon>
        <taxon>Euteleostomi</taxon>
        <taxon>Archelosauria</taxon>
        <taxon>Archosauria</taxon>
        <taxon>Dinosauria</taxon>
        <taxon>Saurischia</taxon>
        <taxon>Theropoda</taxon>
        <taxon>Coelurosauria</taxon>
        <taxon>Aves</taxon>
        <taxon>Neognathae</taxon>
        <taxon>Neoaves</taxon>
        <taxon>Aequornithes</taxon>
        <taxon>Ciconiiformes</taxon>
        <taxon>Ciconiidae</taxon>
        <taxon>Mycteria</taxon>
    </lineage>
</organism>
<accession>A0AAN7MJL0</accession>
<dbReference type="AlphaFoldDB" id="A0AAN7MJL0"/>